<protein>
    <submittedName>
        <fullName evidence="5">Putrescine ABC transporter putrescine-binding protein potF (TC 3.A.1.11.2)</fullName>
    </submittedName>
</protein>
<evidence type="ECO:0000313" key="5">
    <source>
        <dbReference type="EMBL" id="CAG7609779.1"/>
    </source>
</evidence>
<dbReference type="CDD" id="cd13590">
    <property type="entry name" value="PBP2_PotD_PotF_like"/>
    <property type="match status" value="1"/>
</dbReference>
<keyword evidence="2" id="KW-0813">Transport</keyword>
<keyword evidence="3" id="KW-0732">Signal</keyword>
<dbReference type="SUPFAM" id="SSF53850">
    <property type="entry name" value="Periplasmic binding protein-like II"/>
    <property type="match status" value="1"/>
</dbReference>
<comment type="caution">
    <text evidence="5">The sequence shown here is derived from an EMBL/GenBank/DDBJ whole genome shotgun (WGS) entry which is preliminary data.</text>
</comment>
<sequence>MEQYEPLPPPLRAALRRSMSGGRGAMGRRTFLRAAGLGAAGAAGLTACGIPAAGRTGDSTASSDHSAQEKTVDFSNWTEYIDVSDDGKHRPTLEAFTRRTGIKVKYTEDINDNVEFFGKIKPQLSAGQDTGRDLMVLTDWLAARMIRLGWVQQLNPAHLPHAFANLEQRFRSPDWDPGRAYSYPWQGIATCIAYNKKATGGRAVTSISQLLDDPSLKGRVAMLSEMRDTIGMTLLDMGHKPETVTDDTYDAALARVQKAVDSQQIRKFTGNDYTDGLSKGDIAACVAWAGDLVQLRIDDPDIEYVFPDAGFLFSTDNLLVPAKARHKTNAERLIDYYYEPQVAAQVSAYIAYVCPVAGVQPYLAKIDPSLAKNPLILPDAAMDAKSHSFRSLSEDEDTRYEEKFSKLIGA</sequence>
<evidence type="ECO:0000313" key="6">
    <source>
        <dbReference type="Proteomes" id="UP001153328"/>
    </source>
</evidence>
<evidence type="ECO:0000256" key="4">
    <source>
        <dbReference type="ARBA" id="ARBA00022764"/>
    </source>
</evidence>
<dbReference type="AlphaFoldDB" id="A0A9W4E0P0"/>
<dbReference type="InterPro" id="IPR001188">
    <property type="entry name" value="Sperm_putr-bd"/>
</dbReference>
<dbReference type="GO" id="GO:0042597">
    <property type="term" value="C:periplasmic space"/>
    <property type="evidence" value="ECO:0007669"/>
    <property type="project" value="UniProtKB-SubCell"/>
</dbReference>
<dbReference type="EMBL" id="CAJVAX010000001">
    <property type="protein sequence ID" value="CAG7609779.1"/>
    <property type="molecule type" value="Genomic_DNA"/>
</dbReference>
<dbReference type="Gene3D" id="3.40.190.10">
    <property type="entry name" value="Periplasmic binding protein-like II"/>
    <property type="match status" value="2"/>
</dbReference>
<dbReference type="RefSeq" id="WP_205043567.1">
    <property type="nucleotide sequence ID" value="NZ_CAJVAX010000001.1"/>
</dbReference>
<dbReference type="GO" id="GO:0019808">
    <property type="term" value="F:polyamine binding"/>
    <property type="evidence" value="ECO:0007669"/>
    <property type="project" value="InterPro"/>
</dbReference>
<evidence type="ECO:0000256" key="3">
    <source>
        <dbReference type="ARBA" id="ARBA00022729"/>
    </source>
</evidence>
<dbReference type="Proteomes" id="UP001153328">
    <property type="component" value="Unassembled WGS sequence"/>
</dbReference>
<dbReference type="InterPro" id="IPR006059">
    <property type="entry name" value="SBP"/>
</dbReference>
<dbReference type="PANTHER" id="PTHR30222:SF17">
    <property type="entry name" value="SPERMIDINE_PUTRESCINE-BINDING PERIPLASMIC PROTEIN"/>
    <property type="match status" value="1"/>
</dbReference>
<dbReference type="Pfam" id="PF13416">
    <property type="entry name" value="SBP_bac_8"/>
    <property type="match status" value="1"/>
</dbReference>
<proteinExistence type="predicted"/>
<name>A0A9W4E0P0_9ACTN</name>
<dbReference type="GO" id="GO:0015846">
    <property type="term" value="P:polyamine transport"/>
    <property type="evidence" value="ECO:0007669"/>
    <property type="project" value="InterPro"/>
</dbReference>
<evidence type="ECO:0000256" key="1">
    <source>
        <dbReference type="ARBA" id="ARBA00004418"/>
    </source>
</evidence>
<accession>A0A9W4E0P0</accession>
<dbReference type="PROSITE" id="PS51318">
    <property type="entry name" value="TAT"/>
    <property type="match status" value="1"/>
</dbReference>
<dbReference type="PANTHER" id="PTHR30222">
    <property type="entry name" value="SPERMIDINE/PUTRESCINE-BINDING PERIPLASMIC PROTEIN"/>
    <property type="match status" value="1"/>
</dbReference>
<evidence type="ECO:0000256" key="2">
    <source>
        <dbReference type="ARBA" id="ARBA00022448"/>
    </source>
</evidence>
<keyword evidence="4" id="KW-0574">Periplasm</keyword>
<dbReference type="InterPro" id="IPR006311">
    <property type="entry name" value="TAT_signal"/>
</dbReference>
<gene>
    <name evidence="5" type="ORF">SBRY_11284</name>
</gene>
<reference evidence="5" key="1">
    <citation type="submission" date="2021-06" db="EMBL/GenBank/DDBJ databases">
        <authorList>
            <person name="Arsene-Ploetze F."/>
        </authorList>
    </citation>
    <scope>NUCLEOTIDE SEQUENCE</scope>
    <source>
        <strain evidence="5">SBRY1</strain>
    </source>
</reference>
<keyword evidence="6" id="KW-1185">Reference proteome</keyword>
<dbReference type="PRINTS" id="PR00909">
    <property type="entry name" value="SPERMDNBNDNG"/>
</dbReference>
<comment type="subcellular location">
    <subcellularLocation>
        <location evidence="1">Periplasm</location>
    </subcellularLocation>
</comment>
<organism evidence="5 6">
    <name type="scientific">Actinacidiphila bryophytorum</name>
    <dbReference type="NCBI Taxonomy" id="1436133"/>
    <lineage>
        <taxon>Bacteria</taxon>
        <taxon>Bacillati</taxon>
        <taxon>Actinomycetota</taxon>
        <taxon>Actinomycetes</taxon>
        <taxon>Kitasatosporales</taxon>
        <taxon>Streptomycetaceae</taxon>
        <taxon>Actinacidiphila</taxon>
    </lineage>
</organism>